<sequence length="407" mass="46887">MCHPLPPTKTMSEKARVISDLTISQAIYELSNSFLERKHEKALETLFSAIRENHLAPLYQYVCEYEGTKSKIDQDESFLNQMIQENNKRIEEYDKALEDAQELNGEHEILEAMRGKAYYFVDICDRVRGVQLCDEIYDRATLTGMKIDVLFLKIRLAYVYSDMKTVSHLLEKMKPLIEKGGDWERKNRLKAYQGIYLMSIRDFSAAADLLLDCMSTFSSTELLPYYDVVRYAVISGAISLDRVHVKSNIIDSPEVLAVLPQNESMSSLEACINSLYLCDYAGFFRTLADVEQNHLKCDQFLVAHYRYYVREMRRHAYSQLLESYSALSIESMAAAFGVSVEYIDRDLASFIPGNKINCVIDRVRGVVETNRPDEKNRQYQEVVKQGDVLLNKLQKYQATVMRGAFKV</sequence>
<keyword evidence="7" id="KW-1185">Reference proteome</keyword>
<feature type="domain" description="PCI" evidence="5">
    <location>
        <begin position="202"/>
        <end position="374"/>
    </location>
</feature>
<organism evidence="6 7">
    <name type="scientific">Schizosaccharomyces octosporus (strain yFS286)</name>
    <name type="common">Fission yeast</name>
    <name type="synonym">Octosporomyces octosporus</name>
    <dbReference type="NCBI Taxonomy" id="483514"/>
    <lineage>
        <taxon>Eukaryota</taxon>
        <taxon>Fungi</taxon>
        <taxon>Dikarya</taxon>
        <taxon>Ascomycota</taxon>
        <taxon>Taphrinomycotina</taxon>
        <taxon>Schizosaccharomycetes</taxon>
        <taxon>Schizosaccharomycetales</taxon>
        <taxon>Schizosaccharomycetaceae</taxon>
        <taxon>Schizosaccharomyces</taxon>
    </lineage>
</organism>
<dbReference type="Proteomes" id="UP000016088">
    <property type="component" value="Unassembled WGS sequence"/>
</dbReference>
<dbReference type="InterPro" id="IPR045135">
    <property type="entry name" value="Rpn7_N"/>
</dbReference>
<dbReference type="EMBL" id="KE503206">
    <property type="protein sequence ID" value="EPX73450.1"/>
    <property type="molecule type" value="Genomic_DNA"/>
</dbReference>
<dbReference type="GO" id="GO:0005634">
    <property type="term" value="C:nucleus"/>
    <property type="evidence" value="ECO:0007669"/>
    <property type="project" value="EnsemblFungi"/>
</dbReference>
<evidence type="ECO:0000256" key="2">
    <source>
        <dbReference type="ARBA" id="ARBA00093435"/>
    </source>
</evidence>
<dbReference type="Pfam" id="PF01399">
    <property type="entry name" value="PCI"/>
    <property type="match status" value="1"/>
</dbReference>
<dbReference type="FunFam" id="1.25.40.570:FF:000005">
    <property type="entry name" value="26S proteasome regulatory subunit N7"/>
    <property type="match status" value="1"/>
</dbReference>
<evidence type="ECO:0000313" key="7">
    <source>
        <dbReference type="Proteomes" id="UP000016088"/>
    </source>
</evidence>
<name>S9R528_SCHOY</name>
<keyword evidence="1 6" id="KW-0647">Proteasome</keyword>
<dbReference type="InterPro" id="IPR019585">
    <property type="entry name" value="Rpn7/CSN1"/>
</dbReference>
<comment type="subunit">
    <text evidence="3">The 26S proteasome is composed of a core protease, known as the 20S proteasome, capped at one or both ends by the 19S regulatory complex (RC). The RC is composed of at least 18 different subunits in two subcomplexes, the base and the lid, which form the portions proximal and distal to the 20S proteolytic core, respectively. Component of the lid subcomplex of the 19S RC.</text>
</comment>
<dbReference type="OMA" id="RLHCKVD"/>
<dbReference type="eggNOG" id="KOG0687">
    <property type="taxonomic scope" value="Eukaryota"/>
</dbReference>
<dbReference type="InterPro" id="IPR036390">
    <property type="entry name" value="WH_DNA-bd_sf"/>
</dbReference>
<dbReference type="Pfam" id="PF21154">
    <property type="entry name" value="RPN7_PSMD6_C"/>
    <property type="match status" value="1"/>
</dbReference>
<dbReference type="Pfam" id="PF10602">
    <property type="entry name" value="RPN7"/>
    <property type="match status" value="1"/>
</dbReference>
<dbReference type="PANTHER" id="PTHR14145">
    <property type="entry name" value="26S PROTESOME SUBUNIT 6"/>
    <property type="match status" value="1"/>
</dbReference>
<dbReference type="OrthoDB" id="1452at2759"/>
<feature type="coiled-coil region" evidence="4">
    <location>
        <begin position="83"/>
        <end position="113"/>
    </location>
</feature>
<dbReference type="GO" id="GO:0043161">
    <property type="term" value="P:proteasome-mediated ubiquitin-dependent protein catabolic process"/>
    <property type="evidence" value="ECO:0007669"/>
    <property type="project" value="EnsemblFungi"/>
</dbReference>
<dbReference type="GO" id="GO:0008541">
    <property type="term" value="C:proteasome regulatory particle, lid subcomplex"/>
    <property type="evidence" value="ECO:0007669"/>
    <property type="project" value="EnsemblFungi"/>
</dbReference>
<dbReference type="SMART" id="SM00088">
    <property type="entry name" value="PINT"/>
    <property type="match status" value="1"/>
</dbReference>
<evidence type="ECO:0000256" key="1">
    <source>
        <dbReference type="ARBA" id="ARBA00022942"/>
    </source>
</evidence>
<keyword evidence="4" id="KW-0175">Coiled coil</keyword>
<dbReference type="PROSITE" id="PS50250">
    <property type="entry name" value="PCI"/>
    <property type="match status" value="1"/>
</dbReference>
<comment type="function">
    <text evidence="2">Component of the 19S cap proteasome complex which acts as a regulatory subunit of the 26S proteasome, involved in the ATP-dependent degradation of ubiquitinated proteins.</text>
</comment>
<gene>
    <name evidence="6" type="ORF">SOCG_02674</name>
</gene>
<protein>
    <submittedName>
        <fullName evidence="6">19S proteasome regulatory subunit Rpn7</fullName>
    </submittedName>
</protein>
<evidence type="ECO:0000256" key="3">
    <source>
        <dbReference type="ARBA" id="ARBA00093502"/>
    </source>
</evidence>
<dbReference type="InterPro" id="IPR049549">
    <property type="entry name" value="RPN7_PSMD6_C"/>
</dbReference>
<dbReference type="PANTHER" id="PTHR14145:SF1">
    <property type="entry name" value="26S PROTEASOME NON-ATPASE REGULATORY SUBUNIT 6"/>
    <property type="match status" value="1"/>
</dbReference>
<dbReference type="InterPro" id="IPR000717">
    <property type="entry name" value="PCI_dom"/>
</dbReference>
<accession>S9R528</accession>
<dbReference type="AlphaFoldDB" id="S9R528"/>
<dbReference type="SUPFAM" id="SSF46785">
    <property type="entry name" value="Winged helix' DNA-binding domain"/>
    <property type="match status" value="1"/>
</dbReference>
<evidence type="ECO:0000256" key="4">
    <source>
        <dbReference type="SAM" id="Coils"/>
    </source>
</evidence>
<evidence type="ECO:0000259" key="5">
    <source>
        <dbReference type="PROSITE" id="PS50250"/>
    </source>
</evidence>
<dbReference type="HOGENOM" id="CLU_031814_1_1_1"/>
<dbReference type="RefSeq" id="XP_013016619.1">
    <property type="nucleotide sequence ID" value="XM_013161165.1"/>
</dbReference>
<dbReference type="GeneID" id="25031649"/>
<proteinExistence type="predicted"/>
<dbReference type="Gene3D" id="1.25.40.570">
    <property type="match status" value="1"/>
</dbReference>
<evidence type="ECO:0000313" key="6">
    <source>
        <dbReference type="EMBL" id="EPX73450.1"/>
    </source>
</evidence>
<reference evidence="6 7" key="1">
    <citation type="journal article" date="2011" name="Science">
        <title>Comparative functional genomics of the fission yeasts.</title>
        <authorList>
            <person name="Rhind N."/>
            <person name="Chen Z."/>
            <person name="Yassour M."/>
            <person name="Thompson D.A."/>
            <person name="Haas B.J."/>
            <person name="Habib N."/>
            <person name="Wapinski I."/>
            <person name="Roy S."/>
            <person name="Lin M.F."/>
            <person name="Heiman D.I."/>
            <person name="Young S.K."/>
            <person name="Furuya K."/>
            <person name="Guo Y."/>
            <person name="Pidoux A."/>
            <person name="Chen H.M."/>
            <person name="Robbertse B."/>
            <person name="Goldberg J.M."/>
            <person name="Aoki K."/>
            <person name="Bayne E.H."/>
            <person name="Berlin A.M."/>
            <person name="Desjardins C.A."/>
            <person name="Dobbs E."/>
            <person name="Dukaj L."/>
            <person name="Fan L."/>
            <person name="FitzGerald M.G."/>
            <person name="French C."/>
            <person name="Gujja S."/>
            <person name="Hansen K."/>
            <person name="Keifenheim D."/>
            <person name="Levin J.Z."/>
            <person name="Mosher R.A."/>
            <person name="Mueller C.A."/>
            <person name="Pfiffner J."/>
            <person name="Priest M."/>
            <person name="Russ C."/>
            <person name="Smialowska A."/>
            <person name="Swoboda P."/>
            <person name="Sykes S.M."/>
            <person name="Vaughn M."/>
            <person name="Vengrova S."/>
            <person name="Yoder R."/>
            <person name="Zeng Q."/>
            <person name="Allshire R."/>
            <person name="Baulcombe D."/>
            <person name="Birren B.W."/>
            <person name="Brown W."/>
            <person name="Ekwall K."/>
            <person name="Kellis M."/>
            <person name="Leatherwood J."/>
            <person name="Levin H."/>
            <person name="Margalit H."/>
            <person name="Martienssen R."/>
            <person name="Nieduszynski C.A."/>
            <person name="Spatafora J.W."/>
            <person name="Friedman N."/>
            <person name="Dalgaard J.Z."/>
            <person name="Baumann P."/>
            <person name="Niki H."/>
            <person name="Regev A."/>
            <person name="Nusbaum C."/>
        </authorList>
    </citation>
    <scope>NUCLEOTIDE SEQUENCE [LARGE SCALE GENOMIC DNA]</scope>
    <source>
        <strain evidence="7">yFS286</strain>
    </source>
</reference>
<dbReference type="GO" id="GO:0005198">
    <property type="term" value="F:structural molecule activity"/>
    <property type="evidence" value="ECO:0007669"/>
    <property type="project" value="EnsemblFungi"/>
</dbReference>
<dbReference type="VEuPathDB" id="FungiDB:SOCG_02674"/>